<protein>
    <submittedName>
        <fullName evidence="1">Uncharacterized protein</fullName>
    </submittedName>
</protein>
<dbReference type="InterPro" id="IPR054207">
    <property type="entry name" value="DUF6913"/>
</dbReference>
<evidence type="ECO:0000313" key="1">
    <source>
        <dbReference type="EMBL" id="UXP31908.1"/>
    </source>
</evidence>
<organism evidence="1 2">
    <name type="scientific">Reichenbachiella agarivorans</name>
    <dbReference type="NCBI Taxonomy" id="2979464"/>
    <lineage>
        <taxon>Bacteria</taxon>
        <taxon>Pseudomonadati</taxon>
        <taxon>Bacteroidota</taxon>
        <taxon>Cytophagia</taxon>
        <taxon>Cytophagales</taxon>
        <taxon>Reichenbachiellaceae</taxon>
        <taxon>Reichenbachiella</taxon>
    </lineage>
</organism>
<accession>A0ABY6CN15</accession>
<gene>
    <name evidence="1" type="ORF">N6H18_16300</name>
</gene>
<reference evidence="1" key="1">
    <citation type="submission" date="2022-09" db="EMBL/GenBank/DDBJ databases">
        <title>Comparative genomics and taxonomic characterization of three novel marine species of genus Reichenbachiella exhibiting antioxidant and polysaccharide degradation activities.</title>
        <authorList>
            <person name="Muhammad N."/>
            <person name="Lee Y.-J."/>
            <person name="Ko J."/>
            <person name="Kim S.-G."/>
        </authorList>
    </citation>
    <scope>NUCLEOTIDE SEQUENCE</scope>
    <source>
        <strain evidence="1">BKB1-1</strain>
    </source>
</reference>
<proteinExistence type="predicted"/>
<name>A0ABY6CN15_9BACT</name>
<sequence>MEELEKEGKVVKILAFIPKAKKTDVYKYPYFSEKDLKASGKWDKKEVVEFKNEEFDYLLSLDKELNKYSKNILATCRAKCRVGQANEGVNEYFEMMINHDDEDFGSLLRQVHHYIKNIRNE</sequence>
<dbReference type="Pfam" id="PF21857">
    <property type="entry name" value="DUF6913"/>
    <property type="match status" value="1"/>
</dbReference>
<dbReference type="EMBL" id="CP106679">
    <property type="protein sequence ID" value="UXP31908.1"/>
    <property type="molecule type" value="Genomic_DNA"/>
</dbReference>
<keyword evidence="2" id="KW-1185">Reference proteome</keyword>
<evidence type="ECO:0000313" key="2">
    <source>
        <dbReference type="Proteomes" id="UP001065174"/>
    </source>
</evidence>
<dbReference type="Proteomes" id="UP001065174">
    <property type="component" value="Chromosome"/>
</dbReference>